<keyword evidence="5" id="KW-1185">Reference proteome</keyword>
<evidence type="ECO:0000313" key="2">
    <source>
        <dbReference type="EMBL" id="BCG24968.1"/>
    </source>
</evidence>
<dbReference type="Proteomes" id="UP001054892">
    <property type="component" value="Unassembled WGS sequence"/>
</dbReference>
<evidence type="ECO:0000313" key="4">
    <source>
        <dbReference type="Proteomes" id="UP000509383"/>
    </source>
</evidence>
<dbReference type="EMBL" id="BQKM01000008">
    <property type="protein sequence ID" value="GJN53791.1"/>
    <property type="molecule type" value="Genomic_DNA"/>
</dbReference>
<gene>
    <name evidence="2" type="ORF">TUM18999_31590</name>
    <name evidence="3" type="ORF">TUM20286_35430</name>
</gene>
<organism evidence="2 4">
    <name type="scientific">Pseudomonas tohonis</name>
    <dbReference type="NCBI Taxonomy" id="2725477"/>
    <lineage>
        <taxon>Bacteria</taxon>
        <taxon>Pseudomonadati</taxon>
        <taxon>Pseudomonadota</taxon>
        <taxon>Gammaproteobacteria</taxon>
        <taxon>Pseudomonadales</taxon>
        <taxon>Pseudomonadaceae</taxon>
        <taxon>Pseudomonas</taxon>
    </lineage>
</organism>
<dbReference type="AlphaFoldDB" id="A0A6J4E698"/>
<keyword evidence="1" id="KW-0732">Signal</keyword>
<name>A0A6J4E698_9PSED</name>
<feature type="chain" id="PRO_5027072433" description="DUF2790 domain-containing protein" evidence="1">
    <location>
        <begin position="22"/>
        <end position="56"/>
    </location>
</feature>
<reference evidence="2 4" key="1">
    <citation type="submission" date="2020-05" db="EMBL/GenBank/DDBJ databases">
        <title>Characterization of novel class B3 metallo-beta-lactamase from novel Pseudomonas species.</title>
        <authorList>
            <person name="Yamada K."/>
            <person name="Aoki K."/>
            <person name="Ishii Y."/>
        </authorList>
    </citation>
    <scope>NUCLEOTIDE SEQUENCE [LARGE SCALE GENOMIC DNA]</scope>
    <source>
        <strain evidence="2 4">TUM18999</strain>
        <strain evidence="3 5">TUM20286</strain>
    </source>
</reference>
<accession>A0A6J4E698</accession>
<evidence type="ECO:0008006" key="6">
    <source>
        <dbReference type="Google" id="ProtNLM"/>
    </source>
</evidence>
<evidence type="ECO:0000256" key="1">
    <source>
        <dbReference type="SAM" id="SignalP"/>
    </source>
</evidence>
<feature type="signal peptide" evidence="1">
    <location>
        <begin position="1"/>
        <end position="21"/>
    </location>
</feature>
<evidence type="ECO:0000313" key="5">
    <source>
        <dbReference type="Proteomes" id="UP001054892"/>
    </source>
</evidence>
<dbReference type="RefSeq" id="WP_173175280.1">
    <property type="nucleotide sequence ID" value="NZ_AP023189.1"/>
</dbReference>
<protein>
    <recommendedName>
        <fullName evidence="6">DUF2790 domain-containing protein</fullName>
    </recommendedName>
</protein>
<dbReference type="KEGG" id="ptw:TUM18999_31590"/>
<evidence type="ECO:0000313" key="3">
    <source>
        <dbReference type="EMBL" id="GJN53791.1"/>
    </source>
</evidence>
<dbReference type="Proteomes" id="UP000509383">
    <property type="component" value="Chromosome"/>
</dbReference>
<proteinExistence type="predicted"/>
<sequence>MKKTSLLFAAALVALPGLTMAKGQELKGVREYMLKVYQQEKAAEASKAKQDNGIQK</sequence>
<dbReference type="EMBL" id="AP023189">
    <property type="protein sequence ID" value="BCG24968.1"/>
    <property type="molecule type" value="Genomic_DNA"/>
</dbReference>